<organism evidence="2 3">
    <name type="scientific">Liparis tanakae</name>
    <name type="common">Tanaka's snailfish</name>
    <dbReference type="NCBI Taxonomy" id="230148"/>
    <lineage>
        <taxon>Eukaryota</taxon>
        <taxon>Metazoa</taxon>
        <taxon>Chordata</taxon>
        <taxon>Craniata</taxon>
        <taxon>Vertebrata</taxon>
        <taxon>Euteleostomi</taxon>
        <taxon>Actinopterygii</taxon>
        <taxon>Neopterygii</taxon>
        <taxon>Teleostei</taxon>
        <taxon>Neoteleostei</taxon>
        <taxon>Acanthomorphata</taxon>
        <taxon>Eupercaria</taxon>
        <taxon>Perciformes</taxon>
        <taxon>Cottioidei</taxon>
        <taxon>Cottales</taxon>
        <taxon>Liparidae</taxon>
        <taxon>Liparis</taxon>
    </lineage>
</organism>
<reference evidence="2 3" key="1">
    <citation type="submission" date="2019-03" db="EMBL/GenBank/DDBJ databases">
        <title>First draft genome of Liparis tanakae, snailfish: a comprehensive survey of snailfish specific genes.</title>
        <authorList>
            <person name="Kim W."/>
            <person name="Song I."/>
            <person name="Jeong J.-H."/>
            <person name="Kim D."/>
            <person name="Kim S."/>
            <person name="Ryu S."/>
            <person name="Song J.Y."/>
            <person name="Lee S.K."/>
        </authorList>
    </citation>
    <scope>NUCLEOTIDE SEQUENCE [LARGE SCALE GENOMIC DNA]</scope>
    <source>
        <tissue evidence="2">Muscle</tissue>
    </source>
</reference>
<name>A0A4Z2FSL6_9TELE</name>
<proteinExistence type="predicted"/>
<evidence type="ECO:0000256" key="1">
    <source>
        <dbReference type="SAM" id="MobiDB-lite"/>
    </source>
</evidence>
<protein>
    <submittedName>
        <fullName evidence="2">Uncharacterized protein</fullName>
    </submittedName>
</protein>
<gene>
    <name evidence="2" type="ORF">EYF80_045613</name>
</gene>
<comment type="caution">
    <text evidence="2">The sequence shown here is derived from an EMBL/GenBank/DDBJ whole genome shotgun (WGS) entry which is preliminary data.</text>
</comment>
<dbReference type="AlphaFoldDB" id="A0A4Z2FSL6"/>
<dbReference type="EMBL" id="SRLO01000918">
    <property type="protein sequence ID" value="TNN44196.1"/>
    <property type="molecule type" value="Genomic_DNA"/>
</dbReference>
<keyword evidence="3" id="KW-1185">Reference proteome</keyword>
<accession>A0A4Z2FSL6</accession>
<dbReference type="Proteomes" id="UP000314294">
    <property type="component" value="Unassembled WGS sequence"/>
</dbReference>
<evidence type="ECO:0000313" key="3">
    <source>
        <dbReference type="Proteomes" id="UP000314294"/>
    </source>
</evidence>
<sequence>MAVTSPPPLEKTNMTRDPSHLGHFPFRFPRALSLSQLSVARVPESQAPGPPVVASSGGGGGGVAVAWRPSSGPIPIEATWNARVWGGWWSGLLGRGVYPGVGEVLKESHVHDILSSSFLSPDGFECILTFLASCIRLSWTEIWEKGGLS</sequence>
<evidence type="ECO:0000313" key="2">
    <source>
        <dbReference type="EMBL" id="TNN44196.1"/>
    </source>
</evidence>
<feature type="region of interest" description="Disordered" evidence="1">
    <location>
        <begin position="1"/>
        <end position="21"/>
    </location>
</feature>